<keyword evidence="1" id="KW-1133">Transmembrane helix</keyword>
<feature type="transmembrane region" description="Helical" evidence="1">
    <location>
        <begin position="158"/>
        <end position="177"/>
    </location>
</feature>
<sequence>MFAIDGKLYAFSMRLYRLLVLNILFVVGCLPIVTIGASLTALISVLHQDKRQIVSSFFEVYRRQLWSTLPYLFFNIMSVIFVYSLRIANAGDSRWMYFVKLCFIFFVLMYNLNLYVTHAYHPKLGTFRTFQYSFFLTIWSFYKTVGLPIAMGLSVWFLYKYIGLVIIGLLFSLPLWLHVRLVNDDVERVEQFFVRVGIFSK</sequence>
<dbReference type="RefSeq" id="WP_153863956.1">
    <property type="nucleotide sequence ID" value="NZ_WJQS01000010.1"/>
</dbReference>
<keyword evidence="1" id="KW-0472">Membrane</keyword>
<feature type="transmembrane region" description="Helical" evidence="1">
    <location>
        <begin position="65"/>
        <end position="83"/>
    </location>
</feature>
<evidence type="ECO:0000313" key="3">
    <source>
        <dbReference type="Proteomes" id="UP000430975"/>
    </source>
</evidence>
<evidence type="ECO:0000256" key="1">
    <source>
        <dbReference type="SAM" id="Phobius"/>
    </source>
</evidence>
<dbReference type="PROSITE" id="PS51257">
    <property type="entry name" value="PROKAR_LIPOPROTEIN"/>
    <property type="match status" value="1"/>
</dbReference>
<dbReference type="Pfam" id="PF04854">
    <property type="entry name" value="DUF624"/>
    <property type="match status" value="1"/>
</dbReference>
<keyword evidence="3" id="KW-1185">Reference proteome</keyword>
<name>A0A6I2GHT3_9LACT</name>
<dbReference type="Proteomes" id="UP000430975">
    <property type="component" value="Unassembled WGS sequence"/>
</dbReference>
<reference evidence="2 3" key="1">
    <citation type="submission" date="2019-11" db="EMBL/GenBank/DDBJ databases">
        <title>Characterisation of Fundicoccus ignavus gen. nov. sp. nov., a novel genus of the family Aerococcaceae isolated from bulk tank milk.</title>
        <authorList>
            <person name="Siebert A."/>
            <person name="Huptas C."/>
            <person name="Wenning M."/>
            <person name="Scherer S."/>
            <person name="Doll E.V."/>
        </authorList>
    </citation>
    <scope>NUCLEOTIDE SEQUENCE [LARGE SCALE GENOMIC DNA]</scope>
    <source>
        <strain evidence="2 3">WS4759</strain>
    </source>
</reference>
<feature type="transmembrane region" description="Helical" evidence="1">
    <location>
        <begin position="132"/>
        <end position="151"/>
    </location>
</feature>
<dbReference type="InterPro" id="IPR006938">
    <property type="entry name" value="DUF624"/>
</dbReference>
<protein>
    <submittedName>
        <fullName evidence="2">DUF624 domain-containing protein</fullName>
    </submittedName>
</protein>
<feature type="transmembrane region" description="Helical" evidence="1">
    <location>
        <begin position="20"/>
        <end position="45"/>
    </location>
</feature>
<dbReference type="EMBL" id="WJQS01000010">
    <property type="protein sequence ID" value="MRI86264.1"/>
    <property type="molecule type" value="Genomic_DNA"/>
</dbReference>
<keyword evidence="1" id="KW-0812">Transmembrane</keyword>
<comment type="caution">
    <text evidence="2">The sequence shown here is derived from an EMBL/GenBank/DDBJ whole genome shotgun (WGS) entry which is preliminary data.</text>
</comment>
<feature type="transmembrane region" description="Helical" evidence="1">
    <location>
        <begin position="95"/>
        <end position="112"/>
    </location>
</feature>
<accession>A0A6I2GHT3</accession>
<organism evidence="2 3">
    <name type="scientific">Fundicoccus ignavus</name>
    <dbReference type="NCBI Taxonomy" id="2664442"/>
    <lineage>
        <taxon>Bacteria</taxon>
        <taxon>Bacillati</taxon>
        <taxon>Bacillota</taxon>
        <taxon>Bacilli</taxon>
        <taxon>Lactobacillales</taxon>
        <taxon>Aerococcaceae</taxon>
        <taxon>Fundicoccus</taxon>
    </lineage>
</organism>
<proteinExistence type="predicted"/>
<dbReference type="AlphaFoldDB" id="A0A6I2GHT3"/>
<evidence type="ECO:0000313" key="2">
    <source>
        <dbReference type="EMBL" id="MRI86264.1"/>
    </source>
</evidence>
<gene>
    <name evidence="2" type="ORF">GIY09_10445</name>
</gene>